<dbReference type="Gene3D" id="3.40.50.1100">
    <property type="match status" value="2"/>
</dbReference>
<evidence type="ECO:0000313" key="5">
    <source>
        <dbReference type="Proteomes" id="UP001321014"/>
    </source>
</evidence>
<feature type="domain" description="Tryptophan synthase beta chain-like PALP" evidence="3">
    <location>
        <begin position="12"/>
        <end position="300"/>
    </location>
</feature>
<protein>
    <submittedName>
        <fullName evidence="4">Cysteine synthase family protein</fullName>
    </submittedName>
</protein>
<dbReference type="CDD" id="cd01561">
    <property type="entry name" value="CBS_like"/>
    <property type="match status" value="1"/>
</dbReference>
<evidence type="ECO:0000256" key="2">
    <source>
        <dbReference type="ARBA" id="ARBA00022898"/>
    </source>
</evidence>
<dbReference type="InterPro" id="IPR036052">
    <property type="entry name" value="TrpB-like_PALP_sf"/>
</dbReference>
<evidence type="ECO:0000256" key="1">
    <source>
        <dbReference type="ARBA" id="ARBA00001933"/>
    </source>
</evidence>
<name>A0ABT2WSA4_9RHOB</name>
<keyword evidence="2" id="KW-0663">Pyridoxal phosphate</keyword>
<organism evidence="4 5">
    <name type="scientific">Ruegeria marisflavi</name>
    <dbReference type="NCBI Taxonomy" id="2984152"/>
    <lineage>
        <taxon>Bacteria</taxon>
        <taxon>Pseudomonadati</taxon>
        <taxon>Pseudomonadota</taxon>
        <taxon>Alphaproteobacteria</taxon>
        <taxon>Rhodobacterales</taxon>
        <taxon>Roseobacteraceae</taxon>
        <taxon>Ruegeria</taxon>
    </lineage>
</organism>
<gene>
    <name evidence="4" type="ORF">OEZ49_13330</name>
</gene>
<comment type="cofactor">
    <cofactor evidence="1">
        <name>pyridoxal 5'-phosphate</name>
        <dbReference type="ChEBI" id="CHEBI:597326"/>
    </cofactor>
</comment>
<dbReference type="InterPro" id="IPR050214">
    <property type="entry name" value="Cys_Synth/Cystath_Beta-Synth"/>
</dbReference>
<dbReference type="EMBL" id="JAOVQN010000013">
    <property type="protein sequence ID" value="MCU9838754.1"/>
    <property type="molecule type" value="Genomic_DNA"/>
</dbReference>
<sequence length="312" mass="32401">MVSGMCGDDTLTAVGNTPLVRLRALEPEGGAEIWIKLEGGNPTGSYKDRMAISVLGGAMRRGDLHPGDRVVEYTGGSTGTALAFVSAVLGLRFTAVFSDAFSASKRQAMAAFGAEVLVEESHGRGITPDLIQRMKARALALAGEPGSYYADQFGSPDVRAGYAPMGHEIAEALRGQVDVLVSAVGTGAALMGAADGLAATGIRPLVVAVEPLQSPLLTTGRGGAHRVEGVGVGFEPPFLDRTRLSEIRAIDQEEGFEMCRKLARETGVFGGGSTGLNVVAAIQQAQEIGPGKRVVTFCCDNGGKYLGGNIYE</sequence>
<dbReference type="Pfam" id="PF00291">
    <property type="entry name" value="PALP"/>
    <property type="match status" value="1"/>
</dbReference>
<evidence type="ECO:0000313" key="4">
    <source>
        <dbReference type="EMBL" id="MCU9838754.1"/>
    </source>
</evidence>
<dbReference type="PANTHER" id="PTHR10314">
    <property type="entry name" value="CYSTATHIONINE BETA-SYNTHASE"/>
    <property type="match status" value="1"/>
</dbReference>
<dbReference type="Proteomes" id="UP001321014">
    <property type="component" value="Unassembled WGS sequence"/>
</dbReference>
<dbReference type="InterPro" id="IPR001926">
    <property type="entry name" value="TrpB-like_PALP"/>
</dbReference>
<dbReference type="SUPFAM" id="SSF53686">
    <property type="entry name" value="Tryptophan synthase beta subunit-like PLP-dependent enzymes"/>
    <property type="match status" value="1"/>
</dbReference>
<comment type="caution">
    <text evidence="4">The sequence shown here is derived from an EMBL/GenBank/DDBJ whole genome shotgun (WGS) entry which is preliminary data.</text>
</comment>
<accession>A0ABT2WSA4</accession>
<reference evidence="4 5" key="1">
    <citation type="submission" date="2022-10" db="EMBL/GenBank/DDBJ databases">
        <title>Ruegeria sp. nov., isolated from ocean surface water.</title>
        <authorList>
            <person name="He W."/>
            <person name="Wang L."/>
            <person name="Zhang D.-F."/>
        </authorList>
    </citation>
    <scope>NUCLEOTIDE SEQUENCE [LARGE SCALE GENOMIC DNA]</scope>
    <source>
        <strain evidence="4 5">WL0004</strain>
    </source>
</reference>
<proteinExistence type="predicted"/>
<evidence type="ECO:0000259" key="3">
    <source>
        <dbReference type="Pfam" id="PF00291"/>
    </source>
</evidence>
<keyword evidence="5" id="KW-1185">Reference proteome</keyword>